<reference evidence="1 2" key="1">
    <citation type="submission" date="2015-03" db="EMBL/GenBank/DDBJ databases">
        <authorList>
            <person name="Murphy D."/>
        </authorList>
    </citation>
    <scope>NUCLEOTIDE SEQUENCE [LARGE SCALE GENOMIC DNA]</scope>
    <source>
        <strain evidence="1 2">PAP088</strain>
    </source>
</reference>
<dbReference type="Proteomes" id="UP000045782">
    <property type="component" value="Unassembled WGS sequence"/>
</dbReference>
<accession>A0A0U0YTG7</accession>
<gene>
    <name evidence="1" type="ORF">ERS075579_00399</name>
</gene>
<dbReference type="PATRIC" id="fig|36809.44.peg.2815"/>
<organism evidence="1 2">
    <name type="scientific">Mycobacteroides abscessus</name>
    <dbReference type="NCBI Taxonomy" id="36809"/>
    <lineage>
        <taxon>Bacteria</taxon>
        <taxon>Bacillati</taxon>
        <taxon>Actinomycetota</taxon>
        <taxon>Actinomycetes</taxon>
        <taxon>Mycobacteriales</taxon>
        <taxon>Mycobacteriaceae</taxon>
        <taxon>Mycobacteroides</taxon>
    </lineage>
</organism>
<evidence type="ECO:0000313" key="2">
    <source>
        <dbReference type="Proteomes" id="UP000045782"/>
    </source>
</evidence>
<dbReference type="RefSeq" id="WP_005111477.1">
    <property type="nucleotide sequence ID" value="NZ_CP014955.1"/>
</dbReference>
<sequence length="122" mass="12618">MTSALDPHALRATMRADLGVAMKARNSRAISALRTAIAAIDNAESVDSTAATAPASAHIAGATIGLGTAEVPRRSLSPAQVHAILRAQIDDRSAEADRYETLGQIEAAEGLRGEAQIIAAYL</sequence>
<name>A0A0U0YTG7_9MYCO</name>
<protein>
    <submittedName>
        <fullName evidence="1">Response regulator receiver protein</fullName>
    </submittedName>
</protein>
<evidence type="ECO:0000313" key="1">
    <source>
        <dbReference type="EMBL" id="CPV33027.1"/>
    </source>
</evidence>
<dbReference type="GeneID" id="93379890"/>
<dbReference type="OMA" id="MRARDKA"/>
<dbReference type="AlphaFoldDB" id="A0A0U0YTG7"/>
<dbReference type="InterPro" id="IPR042184">
    <property type="entry name" value="YqeY/Aim41_N"/>
</dbReference>
<proteinExistence type="predicted"/>
<dbReference type="EMBL" id="CSWP01000001">
    <property type="protein sequence ID" value="CPV33027.1"/>
    <property type="molecule type" value="Genomic_DNA"/>
</dbReference>
<dbReference type="Gene3D" id="1.10.1510.10">
    <property type="entry name" value="Uncharacterised protein YqeY/AIM41 PF09424, N-terminal domain"/>
    <property type="match status" value="1"/>
</dbReference>